<reference evidence="1 2" key="1">
    <citation type="journal article" date="2017" name="Front. Microbiol.">
        <title>Phaeobacter piscinae sp. nov., a species of the Roseobacter group and potential aquaculture probiont.</title>
        <authorList>
            <person name="Sonnenschein E.C."/>
            <person name="Phippen C.B.W."/>
            <person name="Nielsen K.F."/>
            <person name="Mateiu R.V."/>
            <person name="Melchiorsen J."/>
            <person name="Gram L."/>
            <person name="Overmann J."/>
            <person name="Freese H.M."/>
        </authorList>
    </citation>
    <scope>NUCLEOTIDE SEQUENCE [LARGE SCALE GENOMIC DNA]</scope>
    <source>
        <strain evidence="1 2">P88</strain>
        <plasmid evidence="2">pp88_c</plasmid>
    </source>
</reference>
<dbReference type="InterPro" id="IPR036291">
    <property type="entry name" value="NAD(P)-bd_dom_sf"/>
</dbReference>
<reference evidence="1 2" key="2">
    <citation type="journal article" date="2017" name="Genome Biol. Evol.">
        <title>Trajectories and Drivers of Genome Evolution in Surface-Associated Marine Phaeobacter.</title>
        <authorList>
            <person name="Freese H.M."/>
            <person name="Sikorski J."/>
            <person name="Bunk B."/>
            <person name="Scheuner C."/>
            <person name="Meier-Kolthoff J.P."/>
            <person name="Sproer C."/>
            <person name="Gram L."/>
            <person name="Overmann J."/>
        </authorList>
    </citation>
    <scope>NUCLEOTIDE SEQUENCE [LARGE SCALE GENOMIC DNA]</scope>
    <source>
        <strain evidence="1 2">P88</strain>
        <plasmid evidence="2">pp88_c</plasmid>
    </source>
</reference>
<dbReference type="Gene3D" id="3.40.50.720">
    <property type="entry name" value="NAD(P)-binding Rossmann-like Domain"/>
    <property type="match status" value="1"/>
</dbReference>
<dbReference type="Proteomes" id="UP000236447">
    <property type="component" value="Plasmid pP88_c"/>
</dbReference>
<evidence type="ECO:0000313" key="2">
    <source>
        <dbReference type="Proteomes" id="UP000236447"/>
    </source>
</evidence>
<proteinExistence type="predicted"/>
<gene>
    <name evidence="1" type="ORF">PhaeoP88_04285</name>
</gene>
<protein>
    <submittedName>
        <fullName evidence="1">Short chain dehydrogenase</fullName>
    </submittedName>
</protein>
<dbReference type="SUPFAM" id="SSF51735">
    <property type="entry name" value="NAD(P)-binding Rossmann-fold domains"/>
    <property type="match status" value="1"/>
</dbReference>
<evidence type="ECO:0000313" key="1">
    <source>
        <dbReference type="EMBL" id="AUR01597.1"/>
    </source>
</evidence>
<sequence length="42" mass="4115">MTHTESDLFASALNGRTVLITGGGSGIGFGIACAFAKAGRAS</sequence>
<dbReference type="AlphaFoldDB" id="A0A2I7KG77"/>
<organism evidence="1 2">
    <name type="scientific">Phaeobacter inhibens</name>
    <dbReference type="NCBI Taxonomy" id="221822"/>
    <lineage>
        <taxon>Bacteria</taxon>
        <taxon>Pseudomonadati</taxon>
        <taxon>Pseudomonadota</taxon>
        <taxon>Alphaproteobacteria</taxon>
        <taxon>Rhodobacterales</taxon>
        <taxon>Roseobacteraceae</taxon>
        <taxon>Phaeobacter</taxon>
    </lineage>
</organism>
<name>A0A2I7KG77_9RHOB</name>
<dbReference type="EMBL" id="CP010728">
    <property type="protein sequence ID" value="AUR01597.1"/>
    <property type="molecule type" value="Genomic_DNA"/>
</dbReference>
<geneLocation type="plasmid" evidence="2">
    <name>pp88_c</name>
</geneLocation>
<accession>A0A2I7KG77</accession>
<keyword evidence="1" id="KW-0614">Plasmid</keyword>